<comment type="similarity">
    <text evidence="1">Belongs to the EcnA/EcnB lipoprotein family.</text>
</comment>
<evidence type="ECO:0000256" key="1">
    <source>
        <dbReference type="ARBA" id="ARBA00010296"/>
    </source>
</evidence>
<evidence type="ECO:0000256" key="6">
    <source>
        <dbReference type="ARBA" id="ARBA00023288"/>
    </source>
</evidence>
<accession>A0AAV3U8S2</accession>
<comment type="caution">
    <text evidence="7">The sequence shown here is derived from an EMBL/GenBank/DDBJ whole genome shotgun (WGS) entry which is preliminary data.</text>
</comment>
<gene>
    <name evidence="7" type="ORF">GCM10025791_43010</name>
</gene>
<protein>
    <recommendedName>
        <fullName evidence="9">Entericidin</fullName>
    </recommendedName>
</protein>
<name>A0AAV3U8S2_9ALTE</name>
<dbReference type="Pfam" id="PF08085">
    <property type="entry name" value="Entericidin"/>
    <property type="match status" value="1"/>
</dbReference>
<keyword evidence="6" id="KW-0449">Lipoprotein</keyword>
<evidence type="ECO:0000256" key="3">
    <source>
        <dbReference type="ARBA" id="ARBA00022729"/>
    </source>
</evidence>
<reference evidence="8" key="1">
    <citation type="journal article" date="2019" name="Int. J. Syst. Evol. Microbiol.">
        <title>The Global Catalogue of Microorganisms (GCM) 10K type strain sequencing project: providing services to taxonomists for standard genome sequencing and annotation.</title>
        <authorList>
            <consortium name="The Broad Institute Genomics Platform"/>
            <consortium name="The Broad Institute Genome Sequencing Center for Infectious Disease"/>
            <person name="Wu L."/>
            <person name="Ma J."/>
        </authorList>
    </citation>
    <scope>NUCLEOTIDE SEQUENCE [LARGE SCALE GENOMIC DNA]</scope>
    <source>
        <strain evidence="8">JCM 19134</strain>
    </source>
</reference>
<evidence type="ECO:0000256" key="2">
    <source>
        <dbReference type="ARBA" id="ARBA00022475"/>
    </source>
</evidence>
<keyword evidence="5" id="KW-0564">Palmitate</keyword>
<dbReference type="PROSITE" id="PS51257">
    <property type="entry name" value="PROKAR_LIPOPROTEIN"/>
    <property type="match status" value="1"/>
</dbReference>
<keyword evidence="4" id="KW-0472">Membrane</keyword>
<dbReference type="RefSeq" id="WP_345427185.1">
    <property type="nucleotide sequence ID" value="NZ_AP031496.1"/>
</dbReference>
<dbReference type="GO" id="GO:0016020">
    <property type="term" value="C:membrane"/>
    <property type="evidence" value="ECO:0007669"/>
    <property type="project" value="InterPro"/>
</dbReference>
<keyword evidence="8" id="KW-1185">Reference proteome</keyword>
<proteinExistence type="inferred from homology"/>
<evidence type="ECO:0000313" key="7">
    <source>
        <dbReference type="EMBL" id="GAA4957852.1"/>
    </source>
</evidence>
<evidence type="ECO:0000313" key="8">
    <source>
        <dbReference type="Proteomes" id="UP001409585"/>
    </source>
</evidence>
<dbReference type="GO" id="GO:0009636">
    <property type="term" value="P:response to toxic substance"/>
    <property type="evidence" value="ECO:0007669"/>
    <property type="project" value="InterPro"/>
</dbReference>
<dbReference type="InterPro" id="IPR012556">
    <property type="entry name" value="Entericidin"/>
</dbReference>
<dbReference type="AlphaFoldDB" id="A0AAV3U8S2"/>
<evidence type="ECO:0008006" key="9">
    <source>
        <dbReference type="Google" id="ProtNLM"/>
    </source>
</evidence>
<evidence type="ECO:0000256" key="5">
    <source>
        <dbReference type="ARBA" id="ARBA00023139"/>
    </source>
</evidence>
<sequence length="49" mass="4921">MNKLTGKGGVYALLISAVIVLAGLTGCETTEGVGRDIQNAGEAIEDAAE</sequence>
<keyword evidence="3" id="KW-0732">Signal</keyword>
<dbReference type="Proteomes" id="UP001409585">
    <property type="component" value="Unassembled WGS sequence"/>
</dbReference>
<evidence type="ECO:0000256" key="4">
    <source>
        <dbReference type="ARBA" id="ARBA00023136"/>
    </source>
</evidence>
<keyword evidence="2" id="KW-1003">Cell membrane</keyword>
<organism evidence="7 8">
    <name type="scientific">Halioxenophilus aromaticivorans</name>
    <dbReference type="NCBI Taxonomy" id="1306992"/>
    <lineage>
        <taxon>Bacteria</taxon>
        <taxon>Pseudomonadati</taxon>
        <taxon>Pseudomonadota</taxon>
        <taxon>Gammaproteobacteria</taxon>
        <taxon>Alteromonadales</taxon>
        <taxon>Alteromonadaceae</taxon>
        <taxon>Halioxenophilus</taxon>
    </lineage>
</organism>
<dbReference type="EMBL" id="BAABLX010000075">
    <property type="protein sequence ID" value="GAA4957852.1"/>
    <property type="molecule type" value="Genomic_DNA"/>
</dbReference>